<keyword evidence="5 9" id="KW-1133">Transmembrane helix</keyword>
<feature type="transmembrane region" description="Helical" evidence="9">
    <location>
        <begin position="832"/>
        <end position="855"/>
    </location>
</feature>
<name>A0A9P6UYV1_9FUNG</name>
<dbReference type="PANTHER" id="PTHR16950">
    <property type="entry name" value="ZINC TRANSPORTER SLC39A7 HISTIDINE-RICH MEMBRANE PROTEIN KE4"/>
    <property type="match status" value="1"/>
</dbReference>
<evidence type="ECO:0000256" key="1">
    <source>
        <dbReference type="ARBA" id="ARBA00004141"/>
    </source>
</evidence>
<comment type="caution">
    <text evidence="11">The sequence shown here is derived from an EMBL/GenBank/DDBJ whole genome shotgun (WGS) entry which is preliminary data.</text>
</comment>
<comment type="subcellular location">
    <subcellularLocation>
        <location evidence="1">Membrane</location>
        <topology evidence="1">Multi-pass membrane protein</topology>
    </subcellularLocation>
</comment>
<evidence type="ECO:0000256" key="6">
    <source>
        <dbReference type="ARBA" id="ARBA00023002"/>
    </source>
</evidence>
<dbReference type="EMBL" id="JAAAIP010000087">
    <property type="protein sequence ID" value="KAG0326240.1"/>
    <property type="molecule type" value="Genomic_DNA"/>
</dbReference>
<dbReference type="GO" id="GO:0071949">
    <property type="term" value="F:FAD binding"/>
    <property type="evidence" value="ECO:0007669"/>
    <property type="project" value="InterPro"/>
</dbReference>
<evidence type="ECO:0000256" key="3">
    <source>
        <dbReference type="ARBA" id="ARBA00022692"/>
    </source>
</evidence>
<dbReference type="GO" id="GO:0005385">
    <property type="term" value="F:zinc ion transmembrane transporter activity"/>
    <property type="evidence" value="ECO:0007669"/>
    <property type="project" value="TreeGrafter"/>
</dbReference>
<sequence length="888" mass="97174">MSQNVKVTIVGGGIGGLTLANMFEKAGIEYIILEKAATIKALGSSLGLDASTLRVIEQLGLLEDFLRVSKPVRQFNFYNEQIKTIGLVDFACMTEIGGYPAIILDRPAFYDCLLKNLPSSKILYGKRVTDIEQDRDSATVRCADGSSYTSHIVVGADGAYSAVRQHMYNELAAKGKLSLNDTQPLSFDQHCLVGVSDPLDPTEHEMLRRETCDFEIVIPQSDPFYGIYMPLPGNRVSWAVIHNVPRAEAKASESRLSEWGPEATDEMISFVRHQPSPFKCTLGEIIDKTPKDLISKIALEEKCFESWYSGRVVLLGDACHKVVPSAGLGANLAILDGVHLCNLLVDLPAPTLENITLIFENYYEKRFKIAQAALNNARQFGKVMSDRGFIADFVRKVFLNYIPDWVTRWSNAQRLRYRPQLHFLLEVPDRGTPKAQPEEPRMAIWLLTFAVLVFVSVSLVSAHKGGHGATAQMPDDHIHANADPKRAAECPFHAAAVAKASEEREPLFHAQPIYDKDGQLVGSSVQHDEPISSSRMKALFAFLFPGSPMVNSLLGTTYISLIPNMLLYFVPPDIKPESLNTLVAFAVGGLLGDVFLHLLPHSFLGEVHTGDFVAANEKKNVVVGLSIFVGFFAFFCIDKIMRVVSGGEGGHSHSHGHEHSDKKVDGDNEHSHHHHEDSKDSGLRQRKGDKEQEVVKADESKAPATKEVSNSIKLSAYLNLIADTTHNFTDGLAMAASFYTSPAIGATTTVAVFFHEIPHEVGDYAILIQSGFPRSKAMLSQFVTAIGAFLGTFAGIAIEEMSKTVGSDKLALDESKLALFGFESIPMRAGDLVIPFTAGGFLYIATVGVIPELLTVSGKFARDARQFGSEIVAMMIGVGMMTIIALNE</sequence>
<dbReference type="InterPro" id="IPR036188">
    <property type="entry name" value="FAD/NAD-bd_sf"/>
</dbReference>
<organism evidence="11 12">
    <name type="scientific">Dissophora globulifera</name>
    <dbReference type="NCBI Taxonomy" id="979702"/>
    <lineage>
        <taxon>Eukaryota</taxon>
        <taxon>Fungi</taxon>
        <taxon>Fungi incertae sedis</taxon>
        <taxon>Mucoromycota</taxon>
        <taxon>Mortierellomycotina</taxon>
        <taxon>Mortierellomycetes</taxon>
        <taxon>Mortierellales</taxon>
        <taxon>Mortierellaceae</taxon>
        <taxon>Dissophora</taxon>
    </lineage>
</organism>
<evidence type="ECO:0000256" key="7">
    <source>
        <dbReference type="ARBA" id="ARBA00023136"/>
    </source>
</evidence>
<evidence type="ECO:0000313" key="12">
    <source>
        <dbReference type="Proteomes" id="UP000738325"/>
    </source>
</evidence>
<dbReference type="GO" id="GO:0016491">
    <property type="term" value="F:oxidoreductase activity"/>
    <property type="evidence" value="ECO:0007669"/>
    <property type="project" value="UniProtKB-KW"/>
</dbReference>
<keyword evidence="4" id="KW-0274">FAD</keyword>
<feature type="transmembrane region" description="Helical" evidence="9">
    <location>
        <begin position="867"/>
        <end position="886"/>
    </location>
</feature>
<dbReference type="GO" id="GO:0016020">
    <property type="term" value="C:membrane"/>
    <property type="evidence" value="ECO:0007669"/>
    <property type="project" value="UniProtKB-SubCell"/>
</dbReference>
<feature type="transmembrane region" description="Helical" evidence="9">
    <location>
        <begin position="777"/>
        <end position="798"/>
    </location>
</feature>
<keyword evidence="6" id="KW-0560">Oxidoreductase</keyword>
<keyword evidence="12" id="KW-1185">Reference proteome</keyword>
<dbReference type="PRINTS" id="PR00420">
    <property type="entry name" value="RNGMNOXGNASE"/>
</dbReference>
<feature type="compositionally biased region" description="Basic and acidic residues" evidence="8">
    <location>
        <begin position="655"/>
        <end position="701"/>
    </location>
</feature>
<feature type="transmembrane region" description="Helical" evidence="9">
    <location>
        <begin position="549"/>
        <end position="570"/>
    </location>
</feature>
<dbReference type="Proteomes" id="UP000738325">
    <property type="component" value="Unassembled WGS sequence"/>
</dbReference>
<evidence type="ECO:0000256" key="2">
    <source>
        <dbReference type="ARBA" id="ARBA00022630"/>
    </source>
</evidence>
<feature type="domain" description="FAD-binding" evidence="10">
    <location>
        <begin position="5"/>
        <end position="375"/>
    </location>
</feature>
<evidence type="ECO:0000256" key="9">
    <source>
        <dbReference type="SAM" id="Phobius"/>
    </source>
</evidence>
<feature type="transmembrane region" description="Helical" evidence="9">
    <location>
        <begin position="620"/>
        <end position="637"/>
    </location>
</feature>
<dbReference type="Pfam" id="PF02535">
    <property type="entry name" value="Zip"/>
    <property type="match status" value="1"/>
</dbReference>
<dbReference type="OrthoDB" id="10029326at2759"/>
<dbReference type="InterPro" id="IPR003689">
    <property type="entry name" value="ZIP"/>
</dbReference>
<dbReference type="Pfam" id="PF01494">
    <property type="entry name" value="FAD_binding_3"/>
    <property type="match status" value="1"/>
</dbReference>
<proteinExistence type="predicted"/>
<accession>A0A9P6UYV1</accession>
<evidence type="ECO:0000256" key="4">
    <source>
        <dbReference type="ARBA" id="ARBA00022827"/>
    </source>
</evidence>
<dbReference type="AlphaFoldDB" id="A0A9P6UYV1"/>
<gene>
    <name evidence="11" type="ORF">BGZ99_009866</name>
</gene>
<feature type="transmembrane region" description="Helical" evidence="9">
    <location>
        <begin position="443"/>
        <end position="463"/>
    </location>
</feature>
<evidence type="ECO:0000259" key="10">
    <source>
        <dbReference type="Pfam" id="PF01494"/>
    </source>
</evidence>
<evidence type="ECO:0000256" key="8">
    <source>
        <dbReference type="SAM" id="MobiDB-lite"/>
    </source>
</evidence>
<keyword evidence="2" id="KW-0285">Flavoprotein</keyword>
<protein>
    <recommendedName>
        <fullName evidence="10">FAD-binding domain-containing protein</fullName>
    </recommendedName>
</protein>
<reference evidence="11" key="1">
    <citation type="journal article" date="2020" name="Fungal Divers.">
        <title>Resolving the Mortierellaceae phylogeny through synthesis of multi-gene phylogenetics and phylogenomics.</title>
        <authorList>
            <person name="Vandepol N."/>
            <person name="Liber J."/>
            <person name="Desiro A."/>
            <person name="Na H."/>
            <person name="Kennedy M."/>
            <person name="Barry K."/>
            <person name="Grigoriev I.V."/>
            <person name="Miller A.N."/>
            <person name="O'Donnell K."/>
            <person name="Stajich J.E."/>
            <person name="Bonito G."/>
        </authorList>
    </citation>
    <scope>NUCLEOTIDE SEQUENCE</scope>
    <source>
        <strain evidence="11">REB-010B</strain>
    </source>
</reference>
<evidence type="ECO:0000313" key="11">
    <source>
        <dbReference type="EMBL" id="KAG0326240.1"/>
    </source>
</evidence>
<dbReference type="Gene3D" id="3.50.50.60">
    <property type="entry name" value="FAD/NAD(P)-binding domain"/>
    <property type="match status" value="1"/>
</dbReference>
<keyword evidence="7 9" id="KW-0472">Membrane</keyword>
<keyword evidence="3 9" id="KW-0812">Transmembrane</keyword>
<dbReference type="GO" id="GO:0006882">
    <property type="term" value="P:intracellular zinc ion homeostasis"/>
    <property type="evidence" value="ECO:0007669"/>
    <property type="project" value="TreeGrafter"/>
</dbReference>
<dbReference type="PANTHER" id="PTHR16950:SF16">
    <property type="entry name" value="ZINC TRANSPORTER ZIP13"/>
    <property type="match status" value="1"/>
</dbReference>
<dbReference type="SUPFAM" id="SSF51905">
    <property type="entry name" value="FAD/NAD(P)-binding domain"/>
    <property type="match status" value="1"/>
</dbReference>
<dbReference type="InterPro" id="IPR002938">
    <property type="entry name" value="FAD-bd"/>
</dbReference>
<feature type="transmembrane region" description="Helical" evidence="9">
    <location>
        <begin position="582"/>
        <end position="600"/>
    </location>
</feature>
<feature type="region of interest" description="Disordered" evidence="8">
    <location>
        <begin position="648"/>
        <end position="702"/>
    </location>
</feature>
<evidence type="ECO:0000256" key="5">
    <source>
        <dbReference type="ARBA" id="ARBA00022989"/>
    </source>
</evidence>